<organism evidence="2">
    <name type="scientific">Menopon gallinae</name>
    <name type="common">poultry shaft louse</name>
    <dbReference type="NCBI Taxonomy" id="328185"/>
    <lineage>
        <taxon>Eukaryota</taxon>
        <taxon>Metazoa</taxon>
        <taxon>Ecdysozoa</taxon>
        <taxon>Arthropoda</taxon>
        <taxon>Hexapoda</taxon>
        <taxon>Insecta</taxon>
        <taxon>Pterygota</taxon>
        <taxon>Neoptera</taxon>
        <taxon>Paraneoptera</taxon>
        <taxon>Psocodea</taxon>
        <taxon>Troctomorpha</taxon>
        <taxon>Phthiraptera</taxon>
        <taxon>Amblycera</taxon>
        <taxon>Menoponidae</taxon>
        <taxon>Menopon</taxon>
    </lineage>
</organism>
<feature type="compositionally biased region" description="Basic and acidic residues" evidence="1">
    <location>
        <begin position="155"/>
        <end position="179"/>
    </location>
</feature>
<feature type="region of interest" description="Disordered" evidence="1">
    <location>
        <begin position="155"/>
        <end position="216"/>
    </location>
</feature>
<dbReference type="EMBL" id="JARGDH010000002">
    <property type="protein sequence ID" value="KAL0276204.1"/>
    <property type="molecule type" value="Genomic_DNA"/>
</dbReference>
<accession>A0AAW2I243</accession>
<dbReference type="AlphaFoldDB" id="A0AAW2I243"/>
<evidence type="ECO:0000256" key="1">
    <source>
        <dbReference type="SAM" id="MobiDB-lite"/>
    </source>
</evidence>
<feature type="compositionally biased region" description="Pro residues" evidence="1">
    <location>
        <begin position="191"/>
        <end position="216"/>
    </location>
</feature>
<sequence length="281" mass="32678">MENWRSYKFFDGWIMKKIEHTYNFNFKNKYRLNQPMSECKYTYCCDSFDNAPGLCEETSFYSSETPNMRKRRLRRKKLVKKVKRNGERKRCYSSSDTDEECDQNRRTKYQRVFIHQKIIYDEYITKRNKKFYPMRLKMLSQEKWNVCGEEVMKRKDVEEKEEEKGKKEEAKEDGKEKDGSTVNGGEELKAPPCPPLPFALPPLPPPPPPLLPPPPPPPLPPTVRIVAVNNGGYLPVQQVAAARPAAPYNEQLPYGSVGGIAYEIPVDVTYIIGCNAMFRQF</sequence>
<name>A0AAW2I243_9NEOP</name>
<protein>
    <submittedName>
        <fullName evidence="2">Uncharacterized protein</fullName>
    </submittedName>
</protein>
<proteinExistence type="predicted"/>
<evidence type="ECO:0000313" key="2">
    <source>
        <dbReference type="EMBL" id="KAL0276204.1"/>
    </source>
</evidence>
<reference evidence="2" key="1">
    <citation type="journal article" date="2024" name="Gigascience">
        <title>Chromosome-level genome of the poultry shaft louse Menopon gallinae provides insight into the host-switching and adaptive evolution of parasitic lice.</title>
        <authorList>
            <person name="Xu Y."/>
            <person name="Ma L."/>
            <person name="Liu S."/>
            <person name="Liang Y."/>
            <person name="Liu Q."/>
            <person name="He Z."/>
            <person name="Tian L."/>
            <person name="Duan Y."/>
            <person name="Cai W."/>
            <person name="Li H."/>
            <person name="Song F."/>
        </authorList>
    </citation>
    <scope>NUCLEOTIDE SEQUENCE</scope>
    <source>
        <strain evidence="2">Cailab_2023a</strain>
    </source>
</reference>
<comment type="caution">
    <text evidence="2">The sequence shown here is derived from an EMBL/GenBank/DDBJ whole genome shotgun (WGS) entry which is preliminary data.</text>
</comment>
<gene>
    <name evidence="2" type="ORF">PYX00_003818</name>
</gene>